<dbReference type="KEGG" id="paur:FGL86_12585"/>
<dbReference type="PANTHER" id="PTHR43694">
    <property type="entry name" value="RIBONUCLEASE J"/>
    <property type="match status" value="1"/>
</dbReference>
<protein>
    <submittedName>
        <fullName evidence="9">Ribonuclease J</fullName>
    </submittedName>
</protein>
<dbReference type="SUPFAM" id="SSF56281">
    <property type="entry name" value="Metallo-hydrolase/oxidoreductase"/>
    <property type="match status" value="1"/>
</dbReference>
<sequence>MNLSLYGYEGHWIAVDCGMSIRQDLPDNPLQIPSLATLTTLGIRPQALIITHGHEDHIGAVPWLWPHWGCPILATPLAAALLRSKFVEHGLASKAIQIVEPGEARESGPFALRYLPMTHSIPESCALLLATPGQRLLHTGDWKLDPQPLIGDPVDSALFRALAPVDLLVGDSTNAPQPGHSRSEGEVAKAMERYLSECQGRVVVSCFASNLARVLAIGRAAARCNRRLSLMGRSMERMVGIARGLGYLEDLPPLVPISDLGYLPPEEVLVIATGSQGEPQAALSRLAQGRHQHFELMPGDHVIFSAKAIPGNERYIERLQRNLLRLGVTIADENEHPQLHASGHPAQEELETLYRWVKPRRLLPVHGEAFHQQAHCDLAVSLGIEAPLIPLNGDMIRLESETLEREAHYPQSPYIIKRDGMVATPGSVPLGNAQTDPDSLNPDTLNSDTIEKP</sequence>
<dbReference type="InterPro" id="IPR001279">
    <property type="entry name" value="Metallo-B-lactamas"/>
</dbReference>
<dbReference type="InterPro" id="IPR042173">
    <property type="entry name" value="RNase_J_2"/>
</dbReference>
<evidence type="ECO:0000256" key="6">
    <source>
        <dbReference type="ARBA" id="ARBA00022884"/>
    </source>
</evidence>
<evidence type="ECO:0000259" key="8">
    <source>
        <dbReference type="SMART" id="SM00849"/>
    </source>
</evidence>
<name>A0A5B8SWX3_9GAMM</name>
<dbReference type="PANTHER" id="PTHR43694:SF1">
    <property type="entry name" value="RIBONUCLEASE J"/>
    <property type="match status" value="1"/>
</dbReference>
<evidence type="ECO:0000256" key="7">
    <source>
        <dbReference type="SAM" id="MobiDB-lite"/>
    </source>
</evidence>
<keyword evidence="3" id="KW-0378">Hydrolase</keyword>
<dbReference type="OrthoDB" id="9803916at2"/>
<dbReference type="GO" id="GO:0003723">
    <property type="term" value="F:RNA binding"/>
    <property type="evidence" value="ECO:0007669"/>
    <property type="project" value="UniProtKB-KW"/>
</dbReference>
<dbReference type="SMART" id="SM00849">
    <property type="entry name" value="Lactamase_B"/>
    <property type="match status" value="1"/>
</dbReference>
<dbReference type="GO" id="GO:0046872">
    <property type="term" value="F:metal ion binding"/>
    <property type="evidence" value="ECO:0007669"/>
    <property type="project" value="UniProtKB-KW"/>
</dbReference>
<keyword evidence="5" id="KW-0269">Exonuclease</keyword>
<dbReference type="InterPro" id="IPR011108">
    <property type="entry name" value="RMMBL"/>
</dbReference>
<dbReference type="AlphaFoldDB" id="A0A5B8SWX3"/>
<dbReference type="Gene3D" id="3.40.50.10710">
    <property type="entry name" value="Metallo-hydrolase/oxidoreductase"/>
    <property type="match status" value="1"/>
</dbReference>
<evidence type="ECO:0000256" key="3">
    <source>
        <dbReference type="ARBA" id="ARBA00022801"/>
    </source>
</evidence>
<reference evidence="9 10" key="1">
    <citation type="submission" date="2019-06" db="EMBL/GenBank/DDBJ databases">
        <title>Genome analyses of bacteria isolated from kimchi.</title>
        <authorList>
            <person name="Lee S."/>
            <person name="Ahn S."/>
            <person name="Roh S."/>
        </authorList>
    </citation>
    <scope>NUCLEOTIDE SEQUENCE [LARGE SCALE GENOMIC DNA]</scope>
    <source>
        <strain evidence="9 10">CBA4606</strain>
    </source>
</reference>
<keyword evidence="1" id="KW-0540">Nuclease</keyword>
<feature type="compositionally biased region" description="Polar residues" evidence="7">
    <location>
        <begin position="432"/>
        <end position="453"/>
    </location>
</feature>
<feature type="domain" description="Metallo-beta-lactamase" evidence="8">
    <location>
        <begin position="1"/>
        <end position="180"/>
    </location>
</feature>
<dbReference type="InterPro" id="IPR036866">
    <property type="entry name" value="RibonucZ/Hydroxyglut_hydro"/>
</dbReference>
<dbReference type="InterPro" id="IPR055132">
    <property type="entry name" value="RNase_J_b_CASP"/>
</dbReference>
<dbReference type="Proteomes" id="UP000321272">
    <property type="component" value="Chromosome"/>
</dbReference>
<dbReference type="Pfam" id="PF22505">
    <property type="entry name" value="RNase_J_b_CASP"/>
    <property type="match status" value="1"/>
</dbReference>
<evidence type="ECO:0000256" key="5">
    <source>
        <dbReference type="ARBA" id="ARBA00022839"/>
    </source>
</evidence>
<dbReference type="EMBL" id="CP042382">
    <property type="protein sequence ID" value="QEA40931.1"/>
    <property type="molecule type" value="Genomic_DNA"/>
</dbReference>
<keyword evidence="6" id="KW-0694">RNA-binding</keyword>
<proteinExistence type="predicted"/>
<keyword evidence="4" id="KW-0862">Zinc</keyword>
<gene>
    <name evidence="9" type="ORF">FGL86_12585</name>
</gene>
<keyword evidence="10" id="KW-1185">Reference proteome</keyword>
<dbReference type="Gene3D" id="3.60.15.10">
    <property type="entry name" value="Ribonuclease Z/Hydroxyacylglutathione hydrolase-like"/>
    <property type="match status" value="1"/>
</dbReference>
<dbReference type="Pfam" id="PF07521">
    <property type="entry name" value="RMMBL"/>
    <property type="match status" value="1"/>
</dbReference>
<evidence type="ECO:0000313" key="10">
    <source>
        <dbReference type="Proteomes" id="UP000321272"/>
    </source>
</evidence>
<dbReference type="RefSeq" id="WP_147186193.1">
    <property type="nucleotide sequence ID" value="NZ_CP042382.1"/>
</dbReference>
<accession>A0A5B8SWX3</accession>
<organism evidence="9 10">
    <name type="scientific">Pistricoccus aurantiacus</name>
    <dbReference type="NCBI Taxonomy" id="1883414"/>
    <lineage>
        <taxon>Bacteria</taxon>
        <taxon>Pseudomonadati</taxon>
        <taxon>Pseudomonadota</taxon>
        <taxon>Gammaproteobacteria</taxon>
        <taxon>Oceanospirillales</taxon>
        <taxon>Halomonadaceae</taxon>
        <taxon>Pistricoccus</taxon>
    </lineage>
</organism>
<dbReference type="Pfam" id="PF00753">
    <property type="entry name" value="Lactamase_B"/>
    <property type="match status" value="1"/>
</dbReference>
<evidence type="ECO:0000313" key="9">
    <source>
        <dbReference type="EMBL" id="QEA40931.1"/>
    </source>
</evidence>
<keyword evidence="2" id="KW-0479">Metal-binding</keyword>
<evidence type="ECO:0000256" key="1">
    <source>
        <dbReference type="ARBA" id="ARBA00022722"/>
    </source>
</evidence>
<evidence type="ECO:0000256" key="4">
    <source>
        <dbReference type="ARBA" id="ARBA00022833"/>
    </source>
</evidence>
<dbReference type="GO" id="GO:0004527">
    <property type="term" value="F:exonuclease activity"/>
    <property type="evidence" value="ECO:0007669"/>
    <property type="project" value="UniProtKB-KW"/>
</dbReference>
<feature type="region of interest" description="Disordered" evidence="7">
    <location>
        <begin position="425"/>
        <end position="453"/>
    </location>
</feature>
<evidence type="ECO:0000256" key="2">
    <source>
        <dbReference type="ARBA" id="ARBA00022723"/>
    </source>
</evidence>